<dbReference type="FunFam" id="1.10.10.10:FF:000322">
    <property type="entry name" value="Probable disease resistance protein At1g63360"/>
    <property type="match status" value="1"/>
</dbReference>
<feature type="domain" description="Disease resistance protein winged helix" evidence="10">
    <location>
        <begin position="443"/>
        <end position="515"/>
    </location>
</feature>
<accession>A0ABC9AFH6</accession>
<dbReference type="PRINTS" id="PR00364">
    <property type="entry name" value="DISEASERSIST"/>
</dbReference>
<dbReference type="Gene3D" id="1.20.5.4130">
    <property type="match status" value="1"/>
</dbReference>
<feature type="domain" description="Disease resistance R13L4/SHOC-2-like LRR" evidence="11">
    <location>
        <begin position="564"/>
        <end position="603"/>
    </location>
</feature>
<organism evidence="12 13">
    <name type="scientific">Urochloa decumbens</name>
    <dbReference type="NCBI Taxonomy" id="240449"/>
    <lineage>
        <taxon>Eukaryota</taxon>
        <taxon>Viridiplantae</taxon>
        <taxon>Streptophyta</taxon>
        <taxon>Embryophyta</taxon>
        <taxon>Tracheophyta</taxon>
        <taxon>Spermatophyta</taxon>
        <taxon>Magnoliopsida</taxon>
        <taxon>Liliopsida</taxon>
        <taxon>Poales</taxon>
        <taxon>Poaceae</taxon>
        <taxon>PACMAD clade</taxon>
        <taxon>Panicoideae</taxon>
        <taxon>Panicodae</taxon>
        <taxon>Paniceae</taxon>
        <taxon>Melinidinae</taxon>
        <taxon>Urochloa</taxon>
    </lineage>
</organism>
<dbReference type="CDD" id="cd14798">
    <property type="entry name" value="RX-CC_like"/>
    <property type="match status" value="1"/>
</dbReference>
<evidence type="ECO:0000259" key="9">
    <source>
        <dbReference type="Pfam" id="PF18052"/>
    </source>
</evidence>
<dbReference type="InterPro" id="IPR032675">
    <property type="entry name" value="LRR_dom_sf"/>
</dbReference>
<dbReference type="GO" id="GO:0009626">
    <property type="term" value="P:plant-type hypersensitive response"/>
    <property type="evidence" value="ECO:0007669"/>
    <property type="project" value="UniProtKB-ARBA"/>
</dbReference>
<dbReference type="Pfam" id="PF23598">
    <property type="entry name" value="LRR_14"/>
    <property type="match status" value="2"/>
</dbReference>
<evidence type="ECO:0000256" key="5">
    <source>
        <dbReference type="ARBA" id="ARBA00022821"/>
    </source>
</evidence>
<feature type="domain" description="Disease resistance R13L4/SHOC-2-like LRR" evidence="11">
    <location>
        <begin position="645"/>
        <end position="973"/>
    </location>
</feature>
<dbReference type="Pfam" id="PF23559">
    <property type="entry name" value="WHD_DRP"/>
    <property type="match status" value="1"/>
</dbReference>
<dbReference type="GO" id="GO:0042742">
    <property type="term" value="P:defense response to bacterium"/>
    <property type="evidence" value="ECO:0007669"/>
    <property type="project" value="UniProtKB-ARBA"/>
</dbReference>
<evidence type="ECO:0000256" key="1">
    <source>
        <dbReference type="ARBA" id="ARBA00008894"/>
    </source>
</evidence>
<evidence type="ECO:0000256" key="7">
    <source>
        <dbReference type="SAM" id="MobiDB-lite"/>
    </source>
</evidence>
<dbReference type="GO" id="GO:0002758">
    <property type="term" value="P:innate immune response-activating signaling pathway"/>
    <property type="evidence" value="ECO:0007669"/>
    <property type="project" value="UniProtKB-ARBA"/>
</dbReference>
<dbReference type="InterPro" id="IPR036388">
    <property type="entry name" value="WH-like_DNA-bd_sf"/>
</dbReference>
<name>A0ABC9AFH6_9POAL</name>
<proteinExistence type="inferred from homology"/>
<protein>
    <submittedName>
        <fullName evidence="12">Uncharacterized protein</fullName>
    </submittedName>
</protein>
<feature type="compositionally biased region" description="Polar residues" evidence="7">
    <location>
        <begin position="983"/>
        <end position="993"/>
    </location>
</feature>
<keyword evidence="4" id="KW-0547">Nucleotide-binding</keyword>
<dbReference type="AlphaFoldDB" id="A0ABC9AFH6"/>
<dbReference type="Gene3D" id="1.10.10.10">
    <property type="entry name" value="Winged helix-like DNA-binding domain superfamily/Winged helix DNA-binding domain"/>
    <property type="match status" value="1"/>
</dbReference>
<dbReference type="EMBL" id="OZ075130">
    <property type="protein sequence ID" value="CAL4976767.1"/>
    <property type="molecule type" value="Genomic_DNA"/>
</dbReference>
<dbReference type="InterPro" id="IPR041118">
    <property type="entry name" value="Rx_N"/>
</dbReference>
<evidence type="ECO:0000256" key="6">
    <source>
        <dbReference type="ARBA" id="ARBA00023054"/>
    </source>
</evidence>
<dbReference type="Pfam" id="PF00931">
    <property type="entry name" value="NB-ARC"/>
    <property type="match status" value="1"/>
</dbReference>
<feature type="domain" description="NB-ARC" evidence="8">
    <location>
        <begin position="181"/>
        <end position="351"/>
    </location>
</feature>
<keyword evidence="5" id="KW-0611">Plant defense</keyword>
<dbReference type="FunFam" id="3.40.50.300:FF:001091">
    <property type="entry name" value="Probable disease resistance protein At1g61300"/>
    <property type="match status" value="1"/>
</dbReference>
<dbReference type="InterPro" id="IPR002182">
    <property type="entry name" value="NB-ARC"/>
</dbReference>
<dbReference type="InterPro" id="IPR058922">
    <property type="entry name" value="WHD_DRP"/>
</dbReference>
<comment type="similarity">
    <text evidence="1">Belongs to the disease resistance NB-LRR family.</text>
</comment>
<keyword evidence="3" id="KW-0677">Repeat</keyword>
<keyword evidence="6" id="KW-0175">Coiled coil</keyword>
<dbReference type="InterPro" id="IPR027417">
    <property type="entry name" value="P-loop_NTPase"/>
</dbReference>
<evidence type="ECO:0000256" key="4">
    <source>
        <dbReference type="ARBA" id="ARBA00022741"/>
    </source>
</evidence>
<dbReference type="Gene3D" id="3.40.50.300">
    <property type="entry name" value="P-loop containing nucleotide triphosphate hydrolases"/>
    <property type="match status" value="1"/>
</dbReference>
<dbReference type="Gene3D" id="1.10.8.430">
    <property type="entry name" value="Helical domain of apoptotic protease-activating factors"/>
    <property type="match status" value="1"/>
</dbReference>
<evidence type="ECO:0000256" key="2">
    <source>
        <dbReference type="ARBA" id="ARBA00022614"/>
    </source>
</evidence>
<dbReference type="GO" id="GO:0000166">
    <property type="term" value="F:nucleotide binding"/>
    <property type="evidence" value="ECO:0007669"/>
    <property type="project" value="UniProtKB-KW"/>
</dbReference>
<evidence type="ECO:0000259" key="10">
    <source>
        <dbReference type="Pfam" id="PF23559"/>
    </source>
</evidence>
<dbReference type="InterPro" id="IPR055414">
    <property type="entry name" value="LRR_R13L4/SHOC2-like"/>
</dbReference>
<evidence type="ECO:0000313" key="13">
    <source>
        <dbReference type="Proteomes" id="UP001497457"/>
    </source>
</evidence>
<evidence type="ECO:0000259" key="11">
    <source>
        <dbReference type="Pfam" id="PF23598"/>
    </source>
</evidence>
<dbReference type="Proteomes" id="UP001497457">
    <property type="component" value="Chromosome 20rd"/>
</dbReference>
<dbReference type="Pfam" id="PF18052">
    <property type="entry name" value="Rx_N"/>
    <property type="match status" value="1"/>
</dbReference>
<keyword evidence="13" id="KW-1185">Reference proteome</keyword>
<dbReference type="PANTHER" id="PTHR23155">
    <property type="entry name" value="DISEASE RESISTANCE PROTEIN RP"/>
    <property type="match status" value="1"/>
</dbReference>
<feature type="domain" description="Disease resistance N-terminal" evidence="9">
    <location>
        <begin position="7"/>
        <end position="92"/>
    </location>
</feature>
<gene>
    <name evidence="12" type="ORF">URODEC1_LOCUS53792</name>
</gene>
<dbReference type="Gene3D" id="3.80.10.10">
    <property type="entry name" value="Ribonuclease Inhibitor"/>
    <property type="match status" value="1"/>
</dbReference>
<dbReference type="PANTHER" id="PTHR23155:SF1116">
    <property type="entry name" value="OS12G0273300 PROTEIN"/>
    <property type="match status" value="1"/>
</dbReference>
<dbReference type="InterPro" id="IPR042197">
    <property type="entry name" value="Apaf_helical"/>
</dbReference>
<dbReference type="SUPFAM" id="SSF52047">
    <property type="entry name" value="RNI-like"/>
    <property type="match status" value="1"/>
</dbReference>
<keyword evidence="2" id="KW-0433">Leucine-rich repeat</keyword>
<evidence type="ECO:0000259" key="8">
    <source>
        <dbReference type="Pfam" id="PF00931"/>
    </source>
</evidence>
<feature type="region of interest" description="Disordered" evidence="7">
    <location>
        <begin position="967"/>
        <end position="993"/>
    </location>
</feature>
<evidence type="ECO:0000313" key="12">
    <source>
        <dbReference type="EMBL" id="CAL4976767.1"/>
    </source>
</evidence>
<evidence type="ECO:0000256" key="3">
    <source>
        <dbReference type="ARBA" id="ARBA00022737"/>
    </source>
</evidence>
<dbReference type="InterPro" id="IPR038005">
    <property type="entry name" value="RX-like_CC"/>
</dbReference>
<sequence>MELAAAAMSPLLDKLGELLVGELTLERRVREDVISLRTEMEFLHTALREVAKVPFDQLDEQEQVALWGREARELSYDMEDAVDSFIVRFKGNPEPARAGLKSRVQELLKKTARLFHKGKALHQLAGAIGDAQRRAKLLGDLRQRYERLELPVGGTGSGTGVPIDPRVFIVPTRELVGVDGSRDKLINKLSDGPKKHVRTLSIFGFGGLGKTTLARAVYDKVEVQFECGAFVSVSQRPDITRIFKKMLFELDKKKFAHINEAVRDADQLIHQLRGFLQNKRYIIVVDDIWNERNWKEIKCAIPENDCGSRIITTSRKRSVSQASCSSIDDNIYEMKPLSESDSRRLFNMRIFGHRNVCPPELEQVSQDILKKCGGVPLAINSIASSLLASQKQIKAKDQWYNVLNSIGYGLAQGDDVEGMRKILSYSYYDLPSHLKTCLLYLSIFPEDHDIGRDRLIWRWIAEGFVQHKNNNDNLYELGESYFNELINRSMVHPVGIDIEGRAQSCRVHDMVLDLIRFLSMKENFVMIWGGSSTQPSTLSQTKVRRLSLQNSSAAPGSSTTAMSQVRSFTVFSPAVNSMPSLSQFQVLRVLDLEGCALSEYGDHFKPRHVRRNRFVRSIAMGSLPHGAAYDQVQVAVSTSASAVLQKRLIHVGNLSLLSYLGLRRTYIHELPVEIGKLQFLQTLDIRGANGIQELPKSISRLRKLICLHLDWETKLPKNVLSNLTSLQELTGLRIGHDSAHVVKELGNLTGLTLLTMRWEETDLGEDLVETLGNLHEIQTLDLYVNGGRGDLIRSWVPPPSLRRFLWKGPSSHLSTLPAWLSGSSLPYLTFLDVWVGKVRRDDLQALGALTALRGLRLRATGRIEDHRDMEWITVPVGVFPTVQACSFLRFATVPAMFLSGAMPVVRRLEFSVWAWGFTGGAGLCLDDLRMEHIPSLEEIGVDLWYRRGDGYEVEMVAAALRRTADGHPNHPTLRINRRRISRTEQSSTLSSGP</sequence>
<dbReference type="SUPFAM" id="SSF52540">
    <property type="entry name" value="P-loop containing nucleoside triphosphate hydrolases"/>
    <property type="match status" value="1"/>
</dbReference>
<reference evidence="12" key="1">
    <citation type="submission" date="2024-10" db="EMBL/GenBank/DDBJ databases">
        <authorList>
            <person name="Ryan C."/>
        </authorList>
    </citation>
    <scope>NUCLEOTIDE SEQUENCE [LARGE SCALE GENOMIC DNA]</scope>
</reference>
<dbReference type="InterPro" id="IPR044974">
    <property type="entry name" value="Disease_R_plants"/>
</dbReference>